<dbReference type="Pfam" id="PF05699">
    <property type="entry name" value="Dimer_Tnp_hAT"/>
    <property type="match status" value="1"/>
</dbReference>
<dbReference type="AlphaFoldDB" id="A0A2S2Q429"/>
<proteinExistence type="predicted"/>
<evidence type="ECO:0000313" key="2">
    <source>
        <dbReference type="EMBL" id="MBY72503.1"/>
    </source>
</evidence>
<feature type="domain" description="HAT C-terminal dimerisation" evidence="1">
    <location>
        <begin position="80"/>
        <end position="138"/>
    </location>
</feature>
<reference evidence="2" key="1">
    <citation type="submission" date="2018-04" db="EMBL/GenBank/DDBJ databases">
        <title>Transcriptome assembly of Sipha flava.</title>
        <authorList>
            <person name="Scully E.D."/>
            <person name="Geib S.M."/>
            <person name="Palmer N.A."/>
            <person name="Koch K."/>
            <person name="Bradshaw J."/>
            <person name="Heng-Moss T."/>
            <person name="Sarath G."/>
        </authorList>
    </citation>
    <scope>NUCLEOTIDE SEQUENCE</scope>
</reference>
<dbReference type="GO" id="GO:0046983">
    <property type="term" value="F:protein dimerization activity"/>
    <property type="evidence" value="ECO:0007669"/>
    <property type="project" value="InterPro"/>
</dbReference>
<dbReference type="InterPro" id="IPR008906">
    <property type="entry name" value="HATC_C_dom"/>
</dbReference>
<evidence type="ECO:0000259" key="1">
    <source>
        <dbReference type="Pfam" id="PF05699"/>
    </source>
</evidence>
<organism evidence="2">
    <name type="scientific">Sipha flava</name>
    <name type="common">yellow sugarcane aphid</name>
    <dbReference type="NCBI Taxonomy" id="143950"/>
    <lineage>
        <taxon>Eukaryota</taxon>
        <taxon>Metazoa</taxon>
        <taxon>Ecdysozoa</taxon>
        <taxon>Arthropoda</taxon>
        <taxon>Hexapoda</taxon>
        <taxon>Insecta</taxon>
        <taxon>Pterygota</taxon>
        <taxon>Neoptera</taxon>
        <taxon>Paraneoptera</taxon>
        <taxon>Hemiptera</taxon>
        <taxon>Sternorrhyncha</taxon>
        <taxon>Aphidomorpha</taxon>
        <taxon>Aphidoidea</taxon>
        <taxon>Aphididae</taxon>
        <taxon>Sipha</taxon>
    </lineage>
</organism>
<sequence>MISDLTKKKIAYDKIYNQFDFLFNLGNLKSDDNEKKAHHFQNIYCDDIEEDFIQEALKLSLIVNSIFPKSDESNHDKPNTQNLLTILRNKKLDSLFSNTEITLRLYYTLPISNCSGERSFSALKRVKSYFRSTLSKEKLN</sequence>
<dbReference type="EMBL" id="GGMS01003300">
    <property type="protein sequence ID" value="MBY72503.1"/>
    <property type="molecule type" value="Transcribed_RNA"/>
</dbReference>
<protein>
    <recommendedName>
        <fullName evidence="1">HAT C-terminal dimerisation domain-containing protein</fullName>
    </recommendedName>
</protein>
<accession>A0A2S2Q429</accession>
<name>A0A2S2Q429_9HEMI</name>
<gene>
    <name evidence="2" type="ORF">g.64260</name>
</gene>